<sequence>MGRSRRSSEENPPTSQLEQAESSKQQKNLEWDYEAKPSYNSKDRFSSVTLYQYDSDLGTEDWFQSMEQKPFGHYSFYSEDVVNSDIPQIVPCTITICLALPDVFGIKGKHAHEMLKRLKSDKITKLRRFYHIEYLLLPDDTEPKQVDIVLFSTLTVKLFMESGMKVLIPWWDNDKLWVAWKETHKMSITKEVLKKLNYHKITLAIWDTKDRVSKKAKFTKAKSYSRQDDIESIDGVKELVLRQRVLFEEKLPKPSVVKTKSGIKKVEPYVPPATSETARDSYYKTDAEFEKALKGDDFVAQWDVSRGSAFTIEKQSETKEILKQLNQRSSSLITENVKMQRKDISRKLSMKKKRKFRTNEDDSESTLAKKQSIFFMELSAMPLLAGQKTIVSHAEDMNSKILDCFLSITLNAPLMTEKQKQDLNPLIIKIKSLAYLPTGPVTPEQLQKMCIPVYCKYKFHDTPVHQTQGQPYGTHIYFDDINVILIGALDSRNLREYLEGPPMEIEIHDRDRKEDIYLVEPSLFGEDSADANLTNMSHITYMAENPFETINKKWDPYGIAKVSFADLLLGQKLMDLFVPIHKCKADSSYFQKDSRRYKKSFGGHDPMDTLQTFPVPMGKYLDYSSMLRLRIELCVPLRLDAGVDVGEISSERYARIIYIFDPSKTDFKRALLNGITEINAKALHLESYPSDDIQEALSAFKVKVKIQAKLDQDVITGFHLFDGQIHLFILEGLAQQGLRKLWEQFPNRAPDSEGIFQVLYNSDLTFHERLYSDLDAVIYHIHLCKPLSSLVRQSVIYVRGLIPQPSFQALIKLDTICHSKKLKDVIERDLLPSADMVKCMSEEFGVPISRSELLTPAPVKKLPSVLKIERPERKVYSFHSLIKLHQEKYLQWKRDMETKRAIAPSYIQKNFFKAALSRKISQRPKVKTIRFLPADGKSIHNYSTHKFNSGELAKQQLVAQMDKEREKRFTYSKEYLGSFPEPVGLTRKKPKSKFWLTPEGFQVPGYQTSYESNQHPKKPDPSRIEELKEPWQENSLFVYILKPFLVRERMKWEQRHLDFDLYKKPPSTLLLPVEKFSATGKNK</sequence>
<reference evidence="3" key="3">
    <citation type="submission" date="2025-09" db="UniProtKB">
        <authorList>
            <consortium name="Ensembl"/>
        </authorList>
    </citation>
    <scope>IDENTIFICATION</scope>
</reference>
<feature type="compositionally biased region" description="Polar residues" evidence="1">
    <location>
        <begin position="10"/>
        <end position="26"/>
    </location>
</feature>
<dbReference type="GeneTree" id="ENSGT00390000008330"/>
<protein>
    <submittedName>
        <fullName evidence="3">Cilia and flagella associated protein 92 (putative)</fullName>
    </submittedName>
</protein>
<proteinExistence type="predicted"/>
<dbReference type="PANTHER" id="PTHR33667:SF7">
    <property type="entry name" value="RIKEN CDNA 1810020O05 GENE"/>
    <property type="match status" value="1"/>
</dbReference>
<reference evidence="3 4" key="1">
    <citation type="journal article" date="2011" name="Proc. Natl. Acad. Sci. U.S.A.">
        <title>Genetic diversity and population structure of the endangered marsupial Sarcophilus harrisii (Tasmanian devil).</title>
        <authorList>
            <person name="Miller W."/>
            <person name="Hayes V.M."/>
            <person name="Ratan A."/>
            <person name="Petersen D.C."/>
            <person name="Wittekindt N.E."/>
            <person name="Miller J."/>
            <person name="Walenz B."/>
            <person name="Knight J."/>
            <person name="Qi J."/>
            <person name="Zhao F."/>
            <person name="Wang Q."/>
            <person name="Bedoya-Reina O.C."/>
            <person name="Katiyar N."/>
            <person name="Tomsho L.P."/>
            <person name="Kasson L.M."/>
            <person name="Hardie R.A."/>
            <person name="Woodbridge P."/>
            <person name="Tindall E.A."/>
            <person name="Bertelsen M.F."/>
            <person name="Dixon D."/>
            <person name="Pyecroft S."/>
            <person name="Helgen K.M."/>
            <person name="Lesk A.M."/>
            <person name="Pringle T.H."/>
            <person name="Patterson N."/>
            <person name="Zhang Y."/>
            <person name="Kreiss A."/>
            <person name="Woods G.M."/>
            <person name="Jones M.E."/>
            <person name="Schuster S.C."/>
        </authorList>
    </citation>
    <scope>NUCLEOTIDE SEQUENCE [LARGE SCALE GENOMIC DNA]</scope>
</reference>
<dbReference type="InParanoid" id="A0A7N4PF79"/>
<evidence type="ECO:0000256" key="1">
    <source>
        <dbReference type="SAM" id="MobiDB-lite"/>
    </source>
</evidence>
<evidence type="ECO:0000313" key="4">
    <source>
        <dbReference type="Proteomes" id="UP000007648"/>
    </source>
</evidence>
<organism evidence="3 4">
    <name type="scientific">Sarcophilus harrisii</name>
    <name type="common">Tasmanian devil</name>
    <name type="synonym">Sarcophilus laniarius</name>
    <dbReference type="NCBI Taxonomy" id="9305"/>
    <lineage>
        <taxon>Eukaryota</taxon>
        <taxon>Metazoa</taxon>
        <taxon>Chordata</taxon>
        <taxon>Craniata</taxon>
        <taxon>Vertebrata</taxon>
        <taxon>Euteleostomi</taxon>
        <taxon>Mammalia</taxon>
        <taxon>Metatheria</taxon>
        <taxon>Dasyuromorphia</taxon>
        <taxon>Dasyuridae</taxon>
        <taxon>Sarcophilus</taxon>
    </lineage>
</organism>
<keyword evidence="4" id="KW-1185">Reference proteome</keyword>
<feature type="domain" description="DUF4550" evidence="2">
    <location>
        <begin position="128"/>
        <end position="222"/>
    </location>
</feature>
<dbReference type="Proteomes" id="UP000007648">
    <property type="component" value="Unassembled WGS sequence"/>
</dbReference>
<accession>A0A7N4PF79</accession>
<reference evidence="3" key="2">
    <citation type="submission" date="2025-08" db="UniProtKB">
        <authorList>
            <consortium name="Ensembl"/>
        </authorList>
    </citation>
    <scope>IDENTIFICATION</scope>
</reference>
<evidence type="ECO:0000313" key="3">
    <source>
        <dbReference type="Ensembl" id="ENSSHAP00000037569.1"/>
    </source>
</evidence>
<dbReference type="Ensembl" id="ENSSHAT00000033274.1">
    <property type="protein sequence ID" value="ENSSHAP00000037569.1"/>
    <property type="gene ID" value="ENSSHAG00000017611.2"/>
</dbReference>
<dbReference type="Pfam" id="PF15084">
    <property type="entry name" value="DUF4550"/>
    <property type="match status" value="1"/>
</dbReference>
<dbReference type="InterPro" id="IPR027876">
    <property type="entry name" value="DUF4550"/>
</dbReference>
<dbReference type="PANTHER" id="PTHR33667">
    <property type="entry name" value="SI:DKEY-57N24.6"/>
    <property type="match status" value="1"/>
</dbReference>
<name>A0A7N4PF79_SARHA</name>
<feature type="region of interest" description="Disordered" evidence="1">
    <location>
        <begin position="1"/>
        <end position="28"/>
    </location>
</feature>
<gene>
    <name evidence="3" type="primary">CFAP92</name>
</gene>
<dbReference type="AlphaFoldDB" id="A0A7N4PF79"/>
<evidence type="ECO:0000259" key="2">
    <source>
        <dbReference type="Pfam" id="PF15084"/>
    </source>
</evidence>